<reference evidence="1 2" key="1">
    <citation type="submission" date="2022-03" db="EMBL/GenBank/DDBJ databases">
        <title>Chryseobacterium sp. isolated from particulate matters in swine house.</title>
        <authorList>
            <person name="Won M."/>
            <person name="Kim S.-J."/>
            <person name="Kwon S.-W."/>
        </authorList>
    </citation>
    <scope>NUCLEOTIDE SEQUENCE [LARGE SCALE GENOMIC DNA]</scope>
    <source>
        <strain evidence="1 2">SC2-2</strain>
    </source>
</reference>
<name>A0ABY4BR44_9FLAO</name>
<evidence type="ECO:0000313" key="2">
    <source>
        <dbReference type="Proteomes" id="UP000831460"/>
    </source>
</evidence>
<proteinExistence type="predicted"/>
<sequence length="77" mass="8435">MAVAKINGNILFVAVSKICAESGMFPLQQKVSRELVKLVEVGAGCSGCKVLQLLQWVQVVIVVPSFKSQEIKFTQRN</sequence>
<protein>
    <submittedName>
        <fullName evidence="1">Uncharacterized protein</fullName>
    </submittedName>
</protein>
<organism evidence="1 2">
    <name type="scientific">Chryseobacterium suipulveris</name>
    <dbReference type="NCBI Taxonomy" id="2929800"/>
    <lineage>
        <taxon>Bacteria</taxon>
        <taxon>Pseudomonadati</taxon>
        <taxon>Bacteroidota</taxon>
        <taxon>Flavobacteriia</taxon>
        <taxon>Flavobacteriales</taxon>
        <taxon>Weeksellaceae</taxon>
        <taxon>Chryseobacterium group</taxon>
        <taxon>Chryseobacterium</taxon>
    </lineage>
</organism>
<accession>A0ABY4BR44</accession>
<dbReference type="EMBL" id="CP094532">
    <property type="protein sequence ID" value="UOE40291.1"/>
    <property type="molecule type" value="Genomic_DNA"/>
</dbReference>
<evidence type="ECO:0000313" key="1">
    <source>
        <dbReference type="EMBL" id="UOE40291.1"/>
    </source>
</evidence>
<dbReference type="Proteomes" id="UP000831460">
    <property type="component" value="Chromosome"/>
</dbReference>
<dbReference type="RefSeq" id="WP_243548314.1">
    <property type="nucleotide sequence ID" value="NZ_CP094532.1"/>
</dbReference>
<keyword evidence="2" id="KW-1185">Reference proteome</keyword>
<gene>
    <name evidence="1" type="ORF">MTP09_10245</name>
</gene>